<evidence type="ECO:0000313" key="3">
    <source>
        <dbReference type="RefSeq" id="XP_040585359.1"/>
    </source>
</evidence>
<feature type="compositionally biased region" description="Basic and acidic residues" evidence="1">
    <location>
        <begin position="411"/>
        <end position="423"/>
    </location>
</feature>
<evidence type="ECO:0000256" key="1">
    <source>
        <dbReference type="SAM" id="MobiDB-lite"/>
    </source>
</evidence>
<proteinExistence type="predicted"/>
<dbReference type="RefSeq" id="XP_040585360.1">
    <property type="nucleotide sequence ID" value="XM_040729426.1"/>
</dbReference>
<feature type="region of interest" description="Disordered" evidence="1">
    <location>
        <begin position="397"/>
        <end position="437"/>
    </location>
</feature>
<evidence type="ECO:0000313" key="2">
    <source>
        <dbReference type="Proteomes" id="UP000886700"/>
    </source>
</evidence>
<feature type="region of interest" description="Disordered" evidence="1">
    <location>
        <begin position="66"/>
        <end position="91"/>
    </location>
</feature>
<feature type="region of interest" description="Disordered" evidence="1">
    <location>
        <begin position="330"/>
        <end position="370"/>
    </location>
</feature>
<dbReference type="GeneID" id="121133291"/>
<keyword evidence="2" id="KW-1185">Reference proteome</keyword>
<dbReference type="RefSeq" id="XP_040585359.1">
    <property type="nucleotide sequence ID" value="XM_040729425.1"/>
</dbReference>
<organism evidence="2 4">
    <name type="scientific">Mesocricetus auratus</name>
    <name type="common">Golden hamster</name>
    <dbReference type="NCBI Taxonomy" id="10036"/>
    <lineage>
        <taxon>Eukaryota</taxon>
        <taxon>Metazoa</taxon>
        <taxon>Chordata</taxon>
        <taxon>Craniata</taxon>
        <taxon>Vertebrata</taxon>
        <taxon>Euteleostomi</taxon>
        <taxon>Mammalia</taxon>
        <taxon>Eutheria</taxon>
        <taxon>Euarchontoglires</taxon>
        <taxon>Glires</taxon>
        <taxon>Rodentia</taxon>
        <taxon>Myomorpha</taxon>
        <taxon>Muroidea</taxon>
        <taxon>Cricetidae</taxon>
        <taxon>Cricetinae</taxon>
        <taxon>Mesocricetus</taxon>
    </lineage>
</organism>
<gene>
    <name evidence="3 4" type="primary">LOC121133291</name>
</gene>
<sequence>MDQRSQHKSTTTLNLLEEKVGSTHEQSGIRGPDPFCVVPIEHAIIPYYSTGEQTCPETFLEVEPTKPQCASSKTANSATSPRDQRDPPVRKVKVVSTKSTFVSIMGRKVCRNYTFVPRFTEEYQVRAGTSKERAESEMEVAPDPANSETSPRDQRKPPVRMVKVVSKKHRSVSKIWRKLSQNSAVFPRDTEEPQVQAGTSKQTPQSEMEVSPEPANSEASPRVQRKPPLRMVKVSSRKCMYGSHSLRQMCWRCPVVRKFSKQPEIQASAFIEGPQSEMEVYPEHSNSIASPVGQQNPQGRMEKMIYKKRRCVSAVLKEIYQKQHMVPLNEDKPQDITGTSREKPQVKTEVEHKNADMAPSPGEQREPPAMMAKVESRKHIRIPAFLRGSFWKKAVAPQGSPISEAPSAETTQKKMEEVPEHGDNVSSPKDQKTPVQAMKVECRKLTGMVNVLYLTPPKSSDEEVVSIMKERRKRRRRYY</sequence>
<evidence type="ECO:0000313" key="4">
    <source>
        <dbReference type="RefSeq" id="XP_040585360.1"/>
    </source>
</evidence>
<feature type="region of interest" description="Disordered" evidence="1">
    <location>
        <begin position="1"/>
        <end position="28"/>
    </location>
</feature>
<name>A0ABM2WBT6_MESAU</name>
<dbReference type="Proteomes" id="UP000886700">
    <property type="component" value="Unplaced"/>
</dbReference>
<feature type="region of interest" description="Disordered" evidence="1">
    <location>
        <begin position="130"/>
        <end position="166"/>
    </location>
</feature>
<feature type="compositionally biased region" description="Polar residues" evidence="1">
    <location>
        <begin position="68"/>
        <end position="81"/>
    </location>
</feature>
<protein>
    <submittedName>
        <fullName evidence="3 4">Uncharacterized protein LOC121133291 isoform X1</fullName>
    </submittedName>
</protein>
<feature type="region of interest" description="Disordered" evidence="1">
    <location>
        <begin position="183"/>
        <end position="227"/>
    </location>
</feature>
<reference evidence="3 4" key="1">
    <citation type="submission" date="2025-05" db="UniProtKB">
        <authorList>
            <consortium name="RefSeq"/>
        </authorList>
    </citation>
    <scope>IDENTIFICATION</scope>
    <source>
        <tissue evidence="3 4">Liver</tissue>
    </source>
</reference>
<feature type="compositionally biased region" description="Polar residues" evidence="1">
    <location>
        <begin position="196"/>
        <end position="208"/>
    </location>
</feature>
<accession>A0ABM2WBT6</accession>
<feature type="compositionally biased region" description="Basic and acidic residues" evidence="1">
    <location>
        <begin position="330"/>
        <end position="355"/>
    </location>
</feature>